<dbReference type="GO" id="GO:0016301">
    <property type="term" value="F:kinase activity"/>
    <property type="evidence" value="ECO:0007669"/>
    <property type="project" value="UniProtKB-KW"/>
</dbReference>
<gene>
    <name evidence="10" type="ORF">CSQ87_08590</name>
</gene>
<dbReference type="PROSITE" id="PS50146">
    <property type="entry name" value="DAGK"/>
    <property type="match status" value="1"/>
</dbReference>
<keyword evidence="5" id="KW-0418">Kinase</keyword>
<keyword evidence="3" id="KW-0808">Transferase</keyword>
<dbReference type="EMBL" id="PEBK01000008">
    <property type="protein sequence ID" value="PJM74775.1"/>
    <property type="molecule type" value="Genomic_DNA"/>
</dbReference>
<evidence type="ECO:0000256" key="4">
    <source>
        <dbReference type="ARBA" id="ARBA00022741"/>
    </source>
</evidence>
<evidence type="ECO:0000256" key="6">
    <source>
        <dbReference type="ARBA" id="ARBA00022840"/>
    </source>
</evidence>
<protein>
    <recommendedName>
        <fullName evidence="9">DAGKc domain-containing protein</fullName>
    </recommendedName>
</protein>
<dbReference type="InterPro" id="IPR045540">
    <property type="entry name" value="YegS/DAGK_C"/>
</dbReference>
<dbReference type="Gene3D" id="3.40.50.10330">
    <property type="entry name" value="Probable inorganic polyphosphate/atp-NAD kinase, domain 1"/>
    <property type="match status" value="1"/>
</dbReference>
<feature type="domain" description="DAGKc" evidence="9">
    <location>
        <begin position="5"/>
        <end position="143"/>
    </location>
</feature>
<keyword evidence="4" id="KW-0547">Nucleotide-binding</keyword>
<evidence type="ECO:0000259" key="9">
    <source>
        <dbReference type="PROSITE" id="PS50146"/>
    </source>
</evidence>
<keyword evidence="7" id="KW-0444">Lipid biosynthesis</keyword>
<evidence type="ECO:0000313" key="10">
    <source>
        <dbReference type="EMBL" id="PJM74775.1"/>
    </source>
</evidence>
<dbReference type="Pfam" id="PF00781">
    <property type="entry name" value="DAGK_cat"/>
    <property type="match status" value="1"/>
</dbReference>
<name>A0A2M9HD84_9BIFI</name>
<keyword evidence="8" id="KW-1208">Phospholipid metabolism</keyword>
<dbReference type="InterPro" id="IPR050187">
    <property type="entry name" value="Lipid_Phosphate_FormReg"/>
</dbReference>
<keyword evidence="7" id="KW-0443">Lipid metabolism</keyword>
<evidence type="ECO:0000256" key="5">
    <source>
        <dbReference type="ARBA" id="ARBA00022777"/>
    </source>
</evidence>
<keyword evidence="7" id="KW-0594">Phospholipid biosynthesis</keyword>
<evidence type="ECO:0000256" key="8">
    <source>
        <dbReference type="ARBA" id="ARBA00023264"/>
    </source>
</evidence>
<dbReference type="PANTHER" id="PTHR12358">
    <property type="entry name" value="SPHINGOSINE KINASE"/>
    <property type="match status" value="1"/>
</dbReference>
<evidence type="ECO:0000256" key="3">
    <source>
        <dbReference type="ARBA" id="ARBA00022679"/>
    </source>
</evidence>
<dbReference type="InterPro" id="IPR001206">
    <property type="entry name" value="Diacylglycerol_kinase_cat_dom"/>
</dbReference>
<proteinExistence type="inferred from homology"/>
<dbReference type="SMART" id="SM00046">
    <property type="entry name" value="DAGKc"/>
    <property type="match status" value="1"/>
</dbReference>
<evidence type="ECO:0000313" key="11">
    <source>
        <dbReference type="Proteomes" id="UP000231451"/>
    </source>
</evidence>
<sequence>MTLIASRTTIAVVTNPASDNGRGRSVGDEALRYLRGHGSRLGFGVIDLTGESREDSMANVRRDLADIDTLVVVGGDGMVSLGVNAVADCDIPLGIIACGSGNDFARGLDLPVGRIHASAESILAAVAGGSTINLDLGHVTSADDGGERINTFFAGMLNCSIDAAINDRANHSRLPFGTLRYLEAGIWEASHVQDYGFHVSMRTDEPGVVDFDLTTPLIAIANARYIGSGIEASPDSDLTDGQLEMIWAKWHPSAPEALRILAKAYRGDHIGEPLIGYRRIRSITLGESPHGSRSPVLMADGERIGRLPVRVEAHRRALKLLVPPRIAQRWAERHSRRP</sequence>
<dbReference type="RefSeq" id="WP_100513467.1">
    <property type="nucleotide sequence ID" value="NZ_PEBK01000008.1"/>
</dbReference>
<evidence type="ECO:0000256" key="1">
    <source>
        <dbReference type="ARBA" id="ARBA00001946"/>
    </source>
</evidence>
<dbReference type="PANTHER" id="PTHR12358:SF54">
    <property type="entry name" value="SPHINGOSINE KINASE RELATED PROTEIN"/>
    <property type="match status" value="1"/>
</dbReference>
<comment type="similarity">
    <text evidence="2">Belongs to the diacylglycerol/lipid kinase family.</text>
</comment>
<dbReference type="SUPFAM" id="SSF111331">
    <property type="entry name" value="NAD kinase/diacylglycerol kinase-like"/>
    <property type="match status" value="1"/>
</dbReference>
<dbReference type="AlphaFoldDB" id="A0A2M9HD84"/>
<dbReference type="Pfam" id="PF19279">
    <property type="entry name" value="YegS_C"/>
    <property type="match status" value="1"/>
</dbReference>
<dbReference type="GO" id="GO:0005524">
    <property type="term" value="F:ATP binding"/>
    <property type="evidence" value="ECO:0007669"/>
    <property type="project" value="UniProtKB-KW"/>
</dbReference>
<keyword evidence="6" id="KW-0067">ATP-binding</keyword>
<dbReference type="Proteomes" id="UP000231451">
    <property type="component" value="Unassembled WGS sequence"/>
</dbReference>
<comment type="caution">
    <text evidence="10">The sequence shown here is derived from an EMBL/GenBank/DDBJ whole genome shotgun (WGS) entry which is preliminary data.</text>
</comment>
<keyword evidence="11" id="KW-1185">Reference proteome</keyword>
<dbReference type="Gene3D" id="2.60.200.40">
    <property type="match status" value="1"/>
</dbReference>
<evidence type="ECO:0000256" key="2">
    <source>
        <dbReference type="ARBA" id="ARBA00005983"/>
    </source>
</evidence>
<dbReference type="InterPro" id="IPR016064">
    <property type="entry name" value="NAD/diacylglycerol_kinase_sf"/>
</dbReference>
<reference evidence="10 11" key="1">
    <citation type="submission" date="2017-10" db="EMBL/GenBank/DDBJ databases">
        <title>Draft genome sequences of strains TRE 1, TRE 9, TRE H and TRI 7, isolated from tamarins, belonging to four potential novel Bifidobacterium species.</title>
        <authorList>
            <person name="Mattarelli P."/>
            <person name="Modesto M."/>
            <person name="Puglisi E."/>
            <person name="Morelli L."/>
            <person name="Spezio C."/>
            <person name="Bonetti A."/>
            <person name="Sandri C."/>
        </authorList>
    </citation>
    <scope>NUCLEOTIDE SEQUENCE [LARGE SCALE GENOMIC DNA]</scope>
    <source>
        <strain evidence="11">TRI7</strain>
    </source>
</reference>
<accession>A0A2M9HD84</accession>
<dbReference type="OrthoDB" id="142078at2"/>
<comment type="cofactor">
    <cofactor evidence="1">
        <name>Mg(2+)</name>
        <dbReference type="ChEBI" id="CHEBI:18420"/>
    </cofactor>
</comment>
<dbReference type="GO" id="GO:0008654">
    <property type="term" value="P:phospholipid biosynthetic process"/>
    <property type="evidence" value="ECO:0007669"/>
    <property type="project" value="UniProtKB-KW"/>
</dbReference>
<evidence type="ECO:0000256" key="7">
    <source>
        <dbReference type="ARBA" id="ARBA00023209"/>
    </source>
</evidence>
<organism evidence="10 11">
    <name type="scientific">Bifidobacterium simiarum</name>
    <dbReference type="NCBI Taxonomy" id="2045441"/>
    <lineage>
        <taxon>Bacteria</taxon>
        <taxon>Bacillati</taxon>
        <taxon>Actinomycetota</taxon>
        <taxon>Actinomycetes</taxon>
        <taxon>Bifidobacteriales</taxon>
        <taxon>Bifidobacteriaceae</taxon>
        <taxon>Bifidobacterium</taxon>
    </lineage>
</organism>
<dbReference type="InterPro" id="IPR017438">
    <property type="entry name" value="ATP-NAD_kinase_N"/>
</dbReference>